<dbReference type="OMA" id="XNIGPEL"/>
<reference evidence="7" key="2">
    <citation type="submission" date="2025-08" db="UniProtKB">
        <authorList>
            <consortium name="Ensembl"/>
        </authorList>
    </citation>
    <scope>IDENTIFICATION</scope>
</reference>
<dbReference type="InterPro" id="IPR031778">
    <property type="entry name" value="Sortilin_N"/>
</dbReference>
<dbReference type="SUPFAM" id="SSF110296">
    <property type="entry name" value="Oligoxyloglucan reducing end-specific cellobiohydrolase"/>
    <property type="match status" value="1"/>
</dbReference>
<comment type="similarity">
    <text evidence="2">Belongs to the VPS10-related sortilin family. SORCS subfamily.</text>
</comment>
<organism evidence="7 8">
    <name type="scientific">Sparus aurata</name>
    <name type="common">Gilthead sea bream</name>
    <dbReference type="NCBI Taxonomy" id="8175"/>
    <lineage>
        <taxon>Eukaryota</taxon>
        <taxon>Metazoa</taxon>
        <taxon>Chordata</taxon>
        <taxon>Craniata</taxon>
        <taxon>Vertebrata</taxon>
        <taxon>Euteleostomi</taxon>
        <taxon>Actinopterygii</taxon>
        <taxon>Neopterygii</taxon>
        <taxon>Teleostei</taxon>
        <taxon>Neoteleostei</taxon>
        <taxon>Acanthomorphata</taxon>
        <taxon>Eupercaria</taxon>
        <taxon>Spariformes</taxon>
        <taxon>Sparidae</taxon>
        <taxon>Sparus</taxon>
    </lineage>
</organism>
<dbReference type="InterPro" id="IPR006581">
    <property type="entry name" value="VPS10"/>
</dbReference>
<accession>A0A671UZX5</accession>
<dbReference type="SUPFAM" id="SSF49299">
    <property type="entry name" value="PKD domain"/>
    <property type="match status" value="2"/>
</dbReference>
<dbReference type="GeneTree" id="ENSGT01030000234563"/>
<dbReference type="InterPro" id="IPR013783">
    <property type="entry name" value="Ig-like_fold"/>
</dbReference>
<dbReference type="InterPro" id="IPR000601">
    <property type="entry name" value="PKD_dom"/>
</dbReference>
<dbReference type="GO" id="GO:0016020">
    <property type="term" value="C:membrane"/>
    <property type="evidence" value="ECO:0007669"/>
    <property type="project" value="UniProtKB-SubCell"/>
</dbReference>
<feature type="compositionally biased region" description="Polar residues" evidence="5">
    <location>
        <begin position="143"/>
        <end position="152"/>
    </location>
</feature>
<evidence type="ECO:0000256" key="5">
    <source>
        <dbReference type="SAM" id="MobiDB-lite"/>
    </source>
</evidence>
<evidence type="ECO:0000259" key="6">
    <source>
        <dbReference type="PROSITE" id="PS50093"/>
    </source>
</evidence>
<keyword evidence="8" id="KW-1185">Reference proteome</keyword>
<dbReference type="SMART" id="SM00089">
    <property type="entry name" value="PKD"/>
    <property type="match status" value="2"/>
</dbReference>
<dbReference type="Ensembl" id="ENSSAUT00010020344.1">
    <property type="protein sequence ID" value="ENSSAUP00010019221.1"/>
    <property type="gene ID" value="ENSSAUG00010008526.1"/>
</dbReference>
<evidence type="ECO:0000256" key="3">
    <source>
        <dbReference type="ARBA" id="ARBA00022737"/>
    </source>
</evidence>
<dbReference type="InterPro" id="IPR031777">
    <property type="entry name" value="Sortilin_C"/>
</dbReference>
<reference evidence="7" key="3">
    <citation type="submission" date="2025-09" db="UniProtKB">
        <authorList>
            <consortium name="Ensembl"/>
        </authorList>
    </citation>
    <scope>IDENTIFICATION</scope>
</reference>
<gene>
    <name evidence="7" type="primary">SORCS3</name>
</gene>
<dbReference type="InterPro" id="IPR050310">
    <property type="entry name" value="VPS10-sortilin"/>
</dbReference>
<feature type="compositionally biased region" description="Basic and acidic residues" evidence="5">
    <location>
        <begin position="116"/>
        <end position="142"/>
    </location>
</feature>
<dbReference type="Gene3D" id="2.10.70.80">
    <property type="match status" value="1"/>
</dbReference>
<dbReference type="Pfam" id="PF15902">
    <property type="entry name" value="Sortilin-Vps10"/>
    <property type="match status" value="1"/>
</dbReference>
<evidence type="ECO:0000256" key="4">
    <source>
        <dbReference type="ARBA" id="ARBA00023180"/>
    </source>
</evidence>
<sequence length="1020" mass="115266">MRAEPTEQPSTLKSIRVEFRELGVTDQINGVDDEHETGVSVEDVPQLPQDISLDGVSAKGDAPGSNEECHQGSDNAGDPEQGEDAALQRAKRSGPEFAEFGVNGWTGVTGMDADASEDRGSLLDAHRQGRSEFRWNRDEGRGNNRQGEPRLTSSTFALTGDSAHNHAVVYWSGQNSSVILILTKLYDFHIGSVTESTLWRSTDYGSTYERMNDKVGSKTVLSYLYVCPTNKRKVRCSSLMLLKYHQPFLSDEGASYQKYRLTFYVLSLLFHPTEEDWALAYSHDQKVRLNNVFFHCLSFSPRSVSGLDKDPDLVHMEAHTPDGNVQYVTCKAQMCTEANRNYPFPGYIDISSLVVQDDYIFIQVPTSGRATYYVSYKRESFIQTKLPKYSLPKDLHIVSTDEKQVFAAVQEWNQNDTYNLYLSDTRGIYFTLAMENVKTTRGIGGNQMLDLYEVAGIKGMLIANMRQDNQVKTYITYNKGRDWRLLQAPAADMDGNDIHCILPFCSLHLQLQMSENPYLSGTISTKSSAPGIIVATGKTNDPTKEKYLSIKESFCNSQPPTPNIEQTIFEEEHNMWFLDKGGALVAVKQPSVPTSDLWYVLLMIYNNFCMLSTFTMCLCSFFGHFNQRSEWQLIKIDYKSIYSRKCTEEDYQTWHLHNQGEPCVMGQKQIYMKRSQGCVTRCITVCSFSHADIDQVPCGCALLSHSDYGYERRGDGNCRPAFWFNPSTVSRSCSQGQNYLNSTGYRKVVLNNCTKGVKEMYTARKQQCPKRPPKGLFPTVPFQGDSLQTNIQLDFGDGTAVSYSNLSWTEEGIKHIYKSAGIFRVTALAENTLGYDTTTLFLHVTCPVEHVQLLTPFVVIRNKEVNITAVVLPSHSRTVTYFWWLGNNTEPVITLDGSISYTFPTEGMHTITVQVAAANTILQDTKAIAVKEFFKSLLLSFSPNLDEFNPDIPEWRQDVGRVIKKALLQVSDFHFLCPSCSLPSILLSTFSSFPFLIFHNYFLYPYYLCCPILWAHRCGK</sequence>
<dbReference type="Gene3D" id="2.60.40.10">
    <property type="entry name" value="Immunoglobulins"/>
    <property type="match status" value="1"/>
</dbReference>
<feature type="domain" description="PKD" evidence="6">
    <location>
        <begin position="784"/>
        <end position="838"/>
    </location>
</feature>
<evidence type="ECO:0000313" key="8">
    <source>
        <dbReference type="Proteomes" id="UP000472265"/>
    </source>
</evidence>
<dbReference type="InterPro" id="IPR035986">
    <property type="entry name" value="PKD_dom_sf"/>
</dbReference>
<dbReference type="Pfam" id="PF00801">
    <property type="entry name" value="PKD"/>
    <property type="match status" value="1"/>
</dbReference>
<dbReference type="SMART" id="SM00602">
    <property type="entry name" value="VPS10"/>
    <property type="match status" value="1"/>
</dbReference>
<dbReference type="Proteomes" id="UP000472265">
    <property type="component" value="Chromosome 1"/>
</dbReference>
<keyword evidence="4" id="KW-0325">Glycoprotein</keyword>
<keyword evidence="3" id="KW-0677">Repeat</keyword>
<dbReference type="InterPro" id="IPR022409">
    <property type="entry name" value="PKD/Chitinase_dom"/>
</dbReference>
<dbReference type="PROSITE" id="PS50093">
    <property type="entry name" value="PKD"/>
    <property type="match status" value="1"/>
</dbReference>
<dbReference type="PANTHER" id="PTHR12106">
    <property type="entry name" value="SORTILIN RELATED"/>
    <property type="match status" value="1"/>
</dbReference>
<evidence type="ECO:0000313" key="7">
    <source>
        <dbReference type="Ensembl" id="ENSSAUP00010019221.1"/>
    </source>
</evidence>
<dbReference type="PANTHER" id="PTHR12106:SF10">
    <property type="entry name" value="VPS10 DOMAIN-CONTAINING RECEPTOR SORCS3"/>
    <property type="match status" value="1"/>
</dbReference>
<proteinExistence type="inferred from homology"/>
<name>A0A671UZX5_SPAAU</name>
<evidence type="ECO:0000256" key="1">
    <source>
        <dbReference type="ARBA" id="ARBA00004479"/>
    </source>
</evidence>
<dbReference type="AlphaFoldDB" id="A0A671UZX5"/>
<comment type="subcellular location">
    <subcellularLocation>
        <location evidence="1">Membrane</location>
        <topology evidence="1">Single-pass type I membrane protein</topology>
    </subcellularLocation>
</comment>
<dbReference type="Pfam" id="PF15901">
    <property type="entry name" value="Sortilin_C"/>
    <property type="match status" value="1"/>
</dbReference>
<evidence type="ECO:0000256" key="2">
    <source>
        <dbReference type="ARBA" id="ARBA00010818"/>
    </source>
</evidence>
<dbReference type="Gene3D" id="3.30.60.270">
    <property type="match status" value="1"/>
</dbReference>
<feature type="region of interest" description="Disordered" evidence="5">
    <location>
        <begin position="26"/>
        <end position="152"/>
    </location>
</feature>
<protein>
    <submittedName>
        <fullName evidence="7">Sortilin related VPS10 domain containing receptor 3</fullName>
    </submittedName>
</protein>
<reference evidence="7" key="1">
    <citation type="submission" date="2021-04" db="EMBL/GenBank/DDBJ databases">
        <authorList>
            <consortium name="Wellcome Sanger Institute Data Sharing"/>
        </authorList>
    </citation>
    <scope>NUCLEOTIDE SEQUENCE [LARGE SCALE GENOMIC DNA]</scope>
</reference>